<dbReference type="AlphaFoldDB" id="A0A1B6PFQ7"/>
<evidence type="ECO:0000256" key="2">
    <source>
        <dbReference type="SAM" id="SignalP"/>
    </source>
</evidence>
<sequence length="92" mass="10482">MVFFKYGFIFLAGAALGTAMAHRGQHHRHGHCWRRRHGGDRGRWHEQEAAQPASYGDEKYQQHRRGGVLTTTTVARTPRTGTRRKERSTAAP</sequence>
<gene>
    <name evidence="3" type="ORF">SORBI_3007G044800</name>
</gene>
<protein>
    <recommendedName>
        <fullName evidence="5">Secreted protein</fullName>
    </recommendedName>
</protein>
<proteinExistence type="predicted"/>
<dbReference type="Proteomes" id="UP000000768">
    <property type="component" value="Chromosome 7"/>
</dbReference>
<reference evidence="4" key="2">
    <citation type="journal article" date="2018" name="Plant J.">
        <title>The Sorghum bicolor reference genome: improved assembly, gene annotations, a transcriptome atlas, and signatures of genome organization.</title>
        <authorList>
            <person name="McCormick R.F."/>
            <person name="Truong S.K."/>
            <person name="Sreedasyam A."/>
            <person name="Jenkins J."/>
            <person name="Shu S."/>
            <person name="Sims D."/>
            <person name="Kennedy M."/>
            <person name="Amirebrahimi M."/>
            <person name="Weers B.D."/>
            <person name="McKinley B."/>
            <person name="Mattison A."/>
            <person name="Morishige D.T."/>
            <person name="Grimwood J."/>
            <person name="Schmutz J."/>
            <person name="Mullet J.E."/>
        </authorList>
    </citation>
    <scope>NUCLEOTIDE SEQUENCE [LARGE SCALE GENOMIC DNA]</scope>
    <source>
        <strain evidence="4">cv. BTx623</strain>
    </source>
</reference>
<feature type="signal peptide" evidence="2">
    <location>
        <begin position="1"/>
        <end position="19"/>
    </location>
</feature>
<feature type="region of interest" description="Disordered" evidence="1">
    <location>
        <begin position="26"/>
        <end position="92"/>
    </location>
</feature>
<keyword evidence="4" id="KW-1185">Reference proteome</keyword>
<feature type="compositionally biased region" description="Basic residues" evidence="1">
    <location>
        <begin position="26"/>
        <end position="38"/>
    </location>
</feature>
<evidence type="ECO:0000313" key="4">
    <source>
        <dbReference type="Proteomes" id="UP000000768"/>
    </source>
</evidence>
<keyword evidence="2" id="KW-0732">Signal</keyword>
<organism evidence="3 4">
    <name type="scientific">Sorghum bicolor</name>
    <name type="common">Sorghum</name>
    <name type="synonym">Sorghum vulgare</name>
    <dbReference type="NCBI Taxonomy" id="4558"/>
    <lineage>
        <taxon>Eukaryota</taxon>
        <taxon>Viridiplantae</taxon>
        <taxon>Streptophyta</taxon>
        <taxon>Embryophyta</taxon>
        <taxon>Tracheophyta</taxon>
        <taxon>Spermatophyta</taxon>
        <taxon>Magnoliopsida</taxon>
        <taxon>Liliopsida</taxon>
        <taxon>Poales</taxon>
        <taxon>Poaceae</taxon>
        <taxon>PACMAD clade</taxon>
        <taxon>Panicoideae</taxon>
        <taxon>Andropogonodae</taxon>
        <taxon>Andropogoneae</taxon>
        <taxon>Sorghinae</taxon>
        <taxon>Sorghum</taxon>
    </lineage>
</organism>
<feature type="chain" id="PRO_5008588948" description="Secreted protein" evidence="2">
    <location>
        <begin position="20"/>
        <end position="92"/>
    </location>
</feature>
<evidence type="ECO:0008006" key="5">
    <source>
        <dbReference type="Google" id="ProtNLM"/>
    </source>
</evidence>
<reference evidence="3 4" key="1">
    <citation type="journal article" date="2009" name="Nature">
        <title>The Sorghum bicolor genome and the diversification of grasses.</title>
        <authorList>
            <person name="Paterson A.H."/>
            <person name="Bowers J.E."/>
            <person name="Bruggmann R."/>
            <person name="Dubchak I."/>
            <person name="Grimwood J."/>
            <person name="Gundlach H."/>
            <person name="Haberer G."/>
            <person name="Hellsten U."/>
            <person name="Mitros T."/>
            <person name="Poliakov A."/>
            <person name="Schmutz J."/>
            <person name="Spannagl M."/>
            <person name="Tang H."/>
            <person name="Wang X."/>
            <person name="Wicker T."/>
            <person name="Bharti A.K."/>
            <person name="Chapman J."/>
            <person name="Feltus F.A."/>
            <person name="Gowik U."/>
            <person name="Grigoriev I.V."/>
            <person name="Lyons E."/>
            <person name="Maher C.A."/>
            <person name="Martis M."/>
            <person name="Narechania A."/>
            <person name="Otillar R.P."/>
            <person name="Penning B.W."/>
            <person name="Salamov A.A."/>
            <person name="Wang Y."/>
            <person name="Zhang L."/>
            <person name="Carpita N.C."/>
            <person name="Freeling M."/>
            <person name="Gingle A.R."/>
            <person name="Hash C.T."/>
            <person name="Keller B."/>
            <person name="Klein P."/>
            <person name="Kresovich S."/>
            <person name="McCann M.C."/>
            <person name="Ming R."/>
            <person name="Peterson D.G."/>
            <person name="Mehboob-ur-Rahman"/>
            <person name="Ware D."/>
            <person name="Westhoff P."/>
            <person name="Mayer K.F."/>
            <person name="Messing J."/>
            <person name="Rokhsar D.S."/>
        </authorList>
    </citation>
    <scope>NUCLEOTIDE SEQUENCE [LARGE SCALE GENOMIC DNA]</scope>
    <source>
        <strain evidence="4">cv. BTx623</strain>
    </source>
</reference>
<dbReference type="Gramene" id="KXG24457">
    <property type="protein sequence ID" value="KXG24457"/>
    <property type="gene ID" value="SORBI_3007G044800"/>
</dbReference>
<dbReference type="EMBL" id="CM000766">
    <property type="protein sequence ID" value="KXG24457.1"/>
    <property type="molecule type" value="Genomic_DNA"/>
</dbReference>
<feature type="compositionally biased region" description="Low complexity" evidence="1">
    <location>
        <begin position="67"/>
        <end position="80"/>
    </location>
</feature>
<feature type="compositionally biased region" description="Basic and acidic residues" evidence="1">
    <location>
        <begin position="39"/>
        <end position="48"/>
    </location>
</feature>
<accession>A0A1B6PFQ7</accession>
<evidence type="ECO:0000313" key="3">
    <source>
        <dbReference type="EMBL" id="KXG24457.1"/>
    </source>
</evidence>
<name>A0A1B6PFQ7_SORBI</name>
<evidence type="ECO:0000256" key="1">
    <source>
        <dbReference type="SAM" id="MobiDB-lite"/>
    </source>
</evidence>
<dbReference type="InParanoid" id="A0A1B6PFQ7"/>